<dbReference type="PANTHER" id="PTHR46623:SF10">
    <property type="entry name" value="CARBOXYMETHYLENEBUTENOLIDASE HOMOLOG"/>
    <property type="match status" value="1"/>
</dbReference>
<dbReference type="PANTHER" id="PTHR46623">
    <property type="entry name" value="CARBOXYMETHYLENEBUTENOLIDASE-RELATED"/>
    <property type="match status" value="1"/>
</dbReference>
<gene>
    <name evidence="2" type="ORF">GC106_7960</name>
</gene>
<evidence type="ECO:0000313" key="2">
    <source>
        <dbReference type="EMBL" id="NRN63595.1"/>
    </source>
</evidence>
<dbReference type="Gene3D" id="3.40.50.1820">
    <property type="entry name" value="alpha/beta hydrolase"/>
    <property type="match status" value="1"/>
</dbReference>
<dbReference type="InterPro" id="IPR002925">
    <property type="entry name" value="Dienelactn_hydro"/>
</dbReference>
<dbReference type="InterPro" id="IPR029058">
    <property type="entry name" value="AB_hydrolase_fold"/>
</dbReference>
<dbReference type="Proteomes" id="UP000763557">
    <property type="component" value="Unassembled WGS sequence"/>
</dbReference>
<comment type="caution">
    <text evidence="2">The sequence shown here is derived from an EMBL/GenBank/DDBJ whole genome shotgun (WGS) entry which is preliminary data.</text>
</comment>
<accession>A0ABX2EX29</accession>
<dbReference type="SUPFAM" id="SSF53474">
    <property type="entry name" value="alpha/beta-Hydrolases"/>
    <property type="match status" value="1"/>
</dbReference>
<dbReference type="RefSeq" id="WP_173124419.1">
    <property type="nucleotide sequence ID" value="NZ_CBCSGW010000019.1"/>
</dbReference>
<protein>
    <submittedName>
        <fullName evidence="2">Carboxymethylenebutenolidase</fullName>
    </submittedName>
</protein>
<sequence length="245" mass="26729">MMVDVPTKDGIADSRLVVPDGGPHPGVLLFEDAFGLRPRLYEMADRIAAQGYAVLAPNILYRGGPCPQFDMADMRDPERRGALFGKIMPFIQQLDTAAITADTESYLDFFAAQPGVSPEPVVVVGYCMGGTNALRAIEAHPSRIKAVATFHAGRLATDEPDSPHLRVGNITGEAYFAHADQDHAMTAEQIKVFEAALDEAGVTYRSEVYEGAPHGFTMSDTAAYNEAAEKRHWENLFALLERTRS</sequence>
<reference evidence="2 3" key="1">
    <citation type="submission" date="2020-01" db="EMBL/GenBank/DDBJ databases">
        <title>Kibdelosporangium persica a novel Actinomycetes from a hot desert in Iran.</title>
        <authorList>
            <person name="Safaei N."/>
            <person name="Zaburannyi N."/>
            <person name="Mueller R."/>
            <person name="Wink J."/>
        </authorList>
    </citation>
    <scope>NUCLEOTIDE SEQUENCE [LARGE SCALE GENOMIC DNA]</scope>
    <source>
        <strain evidence="2 3">4NS15</strain>
    </source>
</reference>
<dbReference type="EMBL" id="JAAATY010000001">
    <property type="protein sequence ID" value="NRN63595.1"/>
    <property type="molecule type" value="Genomic_DNA"/>
</dbReference>
<evidence type="ECO:0000313" key="3">
    <source>
        <dbReference type="Proteomes" id="UP000763557"/>
    </source>
</evidence>
<name>A0ABX2EX29_9PSEU</name>
<keyword evidence="3" id="KW-1185">Reference proteome</keyword>
<dbReference type="InterPro" id="IPR051049">
    <property type="entry name" value="Dienelactone_hydrolase-like"/>
</dbReference>
<dbReference type="Pfam" id="PF01738">
    <property type="entry name" value="DLH"/>
    <property type="match status" value="1"/>
</dbReference>
<feature type="domain" description="Dienelactone hydrolase" evidence="1">
    <location>
        <begin position="14"/>
        <end position="242"/>
    </location>
</feature>
<proteinExistence type="predicted"/>
<organism evidence="2 3">
    <name type="scientific">Kibdelosporangium persicum</name>
    <dbReference type="NCBI Taxonomy" id="2698649"/>
    <lineage>
        <taxon>Bacteria</taxon>
        <taxon>Bacillati</taxon>
        <taxon>Actinomycetota</taxon>
        <taxon>Actinomycetes</taxon>
        <taxon>Pseudonocardiales</taxon>
        <taxon>Pseudonocardiaceae</taxon>
        <taxon>Kibdelosporangium</taxon>
    </lineage>
</organism>
<evidence type="ECO:0000259" key="1">
    <source>
        <dbReference type="Pfam" id="PF01738"/>
    </source>
</evidence>